<organism evidence="1 2">
    <name type="scientific">Homarus americanus</name>
    <name type="common">American lobster</name>
    <dbReference type="NCBI Taxonomy" id="6706"/>
    <lineage>
        <taxon>Eukaryota</taxon>
        <taxon>Metazoa</taxon>
        <taxon>Ecdysozoa</taxon>
        <taxon>Arthropoda</taxon>
        <taxon>Crustacea</taxon>
        <taxon>Multicrustacea</taxon>
        <taxon>Malacostraca</taxon>
        <taxon>Eumalacostraca</taxon>
        <taxon>Eucarida</taxon>
        <taxon>Decapoda</taxon>
        <taxon>Pleocyemata</taxon>
        <taxon>Astacidea</taxon>
        <taxon>Nephropoidea</taxon>
        <taxon>Nephropidae</taxon>
        <taxon>Homarus</taxon>
    </lineage>
</organism>
<name>A0A8J5K624_HOMAM</name>
<dbReference type="AlphaFoldDB" id="A0A8J5K624"/>
<protein>
    <submittedName>
        <fullName evidence="1">Uncharacterized protein</fullName>
    </submittedName>
</protein>
<gene>
    <name evidence="1" type="ORF">Hamer_G020580</name>
</gene>
<comment type="caution">
    <text evidence="1">The sequence shown here is derived from an EMBL/GenBank/DDBJ whole genome shotgun (WGS) entry which is preliminary data.</text>
</comment>
<sequence length="81" mass="9250">MTKEPPTSPGHQDYEHGYGLILDNGLRYFWRAWQDTGGNTQWMTSKRLKVCCWDEQNTTDVTWCVAGMNTTQQTSHGVLLG</sequence>
<proteinExistence type="predicted"/>
<accession>A0A8J5K624</accession>
<evidence type="ECO:0000313" key="1">
    <source>
        <dbReference type="EMBL" id="KAG7167695.1"/>
    </source>
</evidence>
<keyword evidence="2" id="KW-1185">Reference proteome</keyword>
<evidence type="ECO:0000313" key="2">
    <source>
        <dbReference type="Proteomes" id="UP000747542"/>
    </source>
</evidence>
<dbReference type="EMBL" id="JAHLQT010021277">
    <property type="protein sequence ID" value="KAG7167695.1"/>
    <property type="molecule type" value="Genomic_DNA"/>
</dbReference>
<dbReference type="Proteomes" id="UP000747542">
    <property type="component" value="Unassembled WGS sequence"/>
</dbReference>
<reference evidence="1" key="1">
    <citation type="journal article" date="2021" name="Sci. Adv.">
        <title>The American lobster genome reveals insights on longevity, neural, and immune adaptations.</title>
        <authorList>
            <person name="Polinski J.M."/>
            <person name="Zimin A.V."/>
            <person name="Clark K.F."/>
            <person name="Kohn A.B."/>
            <person name="Sadowski N."/>
            <person name="Timp W."/>
            <person name="Ptitsyn A."/>
            <person name="Khanna P."/>
            <person name="Romanova D.Y."/>
            <person name="Williams P."/>
            <person name="Greenwood S.J."/>
            <person name="Moroz L.L."/>
            <person name="Walt D.R."/>
            <person name="Bodnar A.G."/>
        </authorList>
    </citation>
    <scope>NUCLEOTIDE SEQUENCE</scope>
    <source>
        <strain evidence="1">GMGI-L3</strain>
    </source>
</reference>